<dbReference type="PROSITE" id="PS50021">
    <property type="entry name" value="CH"/>
    <property type="match status" value="1"/>
</dbReference>
<dbReference type="SMART" id="SM00033">
    <property type="entry name" value="CH"/>
    <property type="match status" value="1"/>
</dbReference>
<dbReference type="EMBL" id="BGZK01000303">
    <property type="protein sequence ID" value="GBP35434.1"/>
    <property type="molecule type" value="Genomic_DNA"/>
</dbReference>
<dbReference type="STRING" id="151549.A0A4C1VBV7"/>
<dbReference type="SUPFAM" id="SSF47576">
    <property type="entry name" value="Calponin-homology domain, CH-domain"/>
    <property type="match status" value="1"/>
</dbReference>
<name>A0A4C1VBV7_EUMVA</name>
<feature type="coiled-coil region" evidence="1">
    <location>
        <begin position="479"/>
        <end position="668"/>
    </location>
</feature>
<feature type="coiled-coil region" evidence="1">
    <location>
        <begin position="378"/>
        <end position="447"/>
    </location>
</feature>
<dbReference type="PANTHER" id="PTHR23167:SF69">
    <property type="entry name" value="FI18193P1"/>
    <property type="match status" value="1"/>
</dbReference>
<feature type="compositionally biased region" description="Basic and acidic residues" evidence="2">
    <location>
        <begin position="1295"/>
        <end position="1307"/>
    </location>
</feature>
<feature type="compositionally biased region" description="Pro residues" evidence="2">
    <location>
        <begin position="1678"/>
        <end position="1690"/>
    </location>
</feature>
<reference evidence="4 5" key="1">
    <citation type="journal article" date="2019" name="Commun. Biol.">
        <title>The bagworm genome reveals a unique fibroin gene that provides high tensile strength.</title>
        <authorList>
            <person name="Kono N."/>
            <person name="Nakamura H."/>
            <person name="Ohtoshi R."/>
            <person name="Tomita M."/>
            <person name="Numata K."/>
            <person name="Arakawa K."/>
        </authorList>
    </citation>
    <scope>NUCLEOTIDE SEQUENCE [LARGE SCALE GENOMIC DNA]</scope>
</reference>
<organism evidence="4 5">
    <name type="scientific">Eumeta variegata</name>
    <name type="common">Bagworm moth</name>
    <name type="synonym">Eumeta japonica</name>
    <dbReference type="NCBI Taxonomy" id="151549"/>
    <lineage>
        <taxon>Eukaryota</taxon>
        <taxon>Metazoa</taxon>
        <taxon>Ecdysozoa</taxon>
        <taxon>Arthropoda</taxon>
        <taxon>Hexapoda</taxon>
        <taxon>Insecta</taxon>
        <taxon>Pterygota</taxon>
        <taxon>Neoptera</taxon>
        <taxon>Endopterygota</taxon>
        <taxon>Lepidoptera</taxon>
        <taxon>Glossata</taxon>
        <taxon>Ditrysia</taxon>
        <taxon>Tineoidea</taxon>
        <taxon>Psychidae</taxon>
        <taxon>Oiketicinae</taxon>
        <taxon>Eumeta</taxon>
    </lineage>
</organism>
<feature type="compositionally biased region" description="Polar residues" evidence="2">
    <location>
        <begin position="1631"/>
        <end position="1641"/>
    </location>
</feature>
<dbReference type="InterPro" id="IPR050540">
    <property type="entry name" value="F-actin_Monoox_Mical"/>
</dbReference>
<dbReference type="Proteomes" id="UP000299102">
    <property type="component" value="Unassembled WGS sequence"/>
</dbReference>
<feature type="compositionally biased region" description="Pro residues" evidence="2">
    <location>
        <begin position="1564"/>
        <end position="1584"/>
    </location>
</feature>
<dbReference type="InterPro" id="IPR001715">
    <property type="entry name" value="CH_dom"/>
</dbReference>
<accession>A0A4C1VBV7</accession>
<sequence length="1876" mass="209534">MMKFKSLFRRGPSQGKQENTLKGAPSVSSLDSKHHKVAPSRDKNLKTFGSKEKLNKPNKKKDQVNNNAVSEDPELREYDGAIDERGVEYGSAEELVGGSVGEPGGRGSQECVSLPVTLSAGHMPEFQEVDLCARIPSEGSLASMSQEVECLRRELEATVMERTQLQAKLEELSQRAADAERLKAELDKLKVQETEREAALERLADENGALRARLRGVAHSPLSDSEKRQLLLAPAPRRMHSSAPASIALANNGENDSGEATTPEWDKHSSSSLSEVSVACLQDRILQMEEHHYSTSEELQATLAELADLQTQLADAHADNERLNDEKQMLLESLCRQTEKLEDSRTKVDTLQELLLREGVEPETLVSTDPDQQLIAVLKVSQEERRLLLSKQEQLEAEIAEAKATIDEKTKENEMLNERIRVLEDRVERAEAERVQWEHEATAARELAANKQHQITTLTDLLDAAKAKLSERAVVAEGAAEAEAAAAAARREAEAAAARAHSLAERLAHAQRQLDRAHSDARKLHDDALVSRNNAKSTISDLEFQIEQLRQEKAALQAELKTLQDNSSELQLQVQVSSEEKLSLMSRASEALSRAAELERQLQDARAKNAQLQRDRERDEAEWKQFQSDLLMTVRVANDFKTEAQRELERLVSENKIARDRIRHLEDQIHSLKGVEKSNSMESLLSNCSDEQNVSRGSDVLDSTNDPSKDIFRNIRNKYLSRVHSVSDLVQKDNQLVKQAFYRPNSDPELNNASDSAISKDEKVTIKIVPNNASKEASDKNKNGCMEVELVSTDRNYSKPETTKPLKRQDAKDLPSPKIMEININRTDSEDSDMFGERHFDRAKLQSVPISKLNNRNRTIFSRSLSEMYKGKPKAYSMDNLYVETFNDLFEKAVSIEGLHDIKNYNNISLLSIDGSDSVFFSPVKKESGNNDYVDNKNSTVIPINVKSTSEITSSSDYIPQQTAKIEDETDKKIVILNNVVPVVKAGSILPLPYSNDTENDKLDVNMYTQNINDIAIPNSVVEEDLKKVNSELKMTFKAAIERIIGNNKAKRSPTNKELNALTKTDTRNPKDSVQMEERKNSPSSVVVSCDETQTVDQKILPTVDITFTDDGSCSETLTDKNSSEFKNPSANSTLKIKNHNHLKINIMNQPRYINTNPAATESQDKTVVRQQFQIIQSPDINKMITQQPFLIIGSPDQLQKLFTFKPEKIEIKKSKEYYNDIDQVIATDLSNVSPQISPSYTNIFNENKPNEVQRKKGVYEKNSKYRPLLAPVTRETLPSPKAPIPPPRTPPKLLETKSETTKPDVGRLLKGPDWLIDNQYYQPVENVPFTINTSPLPYEKPKLTTSSKLPHFTVKSNHNFSNISFPFGPNYKTETQQDNYYEEIGEPLPLPTTNTTNNNIADDEKISTIKNRTYQNDEWMVITREEILKTPRRAKKPRREGEKRPSMKRSKSYDIWTEIGIPKKPDRDLKDLTKSVISLSRTPSAKDEKKPARIVESIVSTFEKRPFDAAASQRLDVVRQSRKLSLPNGSPPAKLDGVKAEKQYHWKTLEHKRLSHPIRSLNDPPPARPLPIPPHPEEPPTPPLLSSASLQDIMATAASHRRTKGVSRQDSRLSVKSLIESIENAAKVAKQQSPTTTPTEWPQVPSPVPPASNTTAVKNGLSEPVTTTNGLSNNFAKPPPARPARPSPQPNEGGVTGGGPNLPDEQRQALANLQQKAIESFVRRNSYGDICERKDPLNALQVKNGGSKRNALLKWCQQKTVGYKNIDITNFSSSWNDGLALCALLHSYVGEARVPYAALSPSDKRTNFSVAFAAAEEVGIPTTLVSSPGCCRPPPLFILYPVPRDGHVDGLGAFYVHSICESPTSATVLSTDTAY</sequence>
<dbReference type="Pfam" id="PF00307">
    <property type="entry name" value="CH"/>
    <property type="match status" value="1"/>
</dbReference>
<evidence type="ECO:0000256" key="2">
    <source>
        <dbReference type="SAM" id="MobiDB-lite"/>
    </source>
</evidence>
<feature type="compositionally biased region" description="Polar residues" evidence="2">
    <location>
        <begin position="1665"/>
        <end position="1676"/>
    </location>
</feature>
<comment type="caution">
    <text evidence="4">The sequence shown here is derived from an EMBL/GenBank/DDBJ whole genome shotgun (WGS) entry which is preliminary data.</text>
</comment>
<feature type="domain" description="Calponin-homology (CH)" evidence="3">
    <location>
        <begin position="1747"/>
        <end position="1860"/>
    </location>
</feature>
<feature type="region of interest" description="Disordered" evidence="2">
    <location>
        <begin position="1048"/>
        <end position="1085"/>
    </location>
</feature>
<feature type="region of interest" description="Disordered" evidence="2">
    <location>
        <begin position="1"/>
        <end position="80"/>
    </location>
</feature>
<protein>
    <submittedName>
        <fullName evidence="4">Cytospin-A</fullName>
    </submittedName>
</protein>
<feature type="region of interest" description="Disordered" evidence="2">
    <location>
        <begin position="1275"/>
        <end position="1307"/>
    </location>
</feature>
<feature type="coiled-coil region" evidence="1">
    <location>
        <begin position="141"/>
        <end position="206"/>
    </location>
</feature>
<feature type="compositionally biased region" description="Basic and acidic residues" evidence="2">
    <location>
        <begin position="39"/>
        <end position="63"/>
    </location>
</feature>
<evidence type="ECO:0000313" key="5">
    <source>
        <dbReference type="Proteomes" id="UP000299102"/>
    </source>
</evidence>
<dbReference type="PANTHER" id="PTHR23167">
    <property type="entry name" value="CALPONIN HOMOLOGY DOMAIN-CONTAINING PROTEIN DDB_G0272472-RELATED"/>
    <property type="match status" value="1"/>
</dbReference>
<evidence type="ECO:0000313" key="4">
    <source>
        <dbReference type="EMBL" id="GBP35434.1"/>
    </source>
</evidence>
<feature type="compositionally biased region" description="Pro residues" evidence="2">
    <location>
        <begin position="1281"/>
        <end position="1291"/>
    </location>
</feature>
<gene>
    <name evidence="4" type="primary">specc1l</name>
    <name evidence="4" type="ORF">EVAR_94885_1</name>
</gene>
<dbReference type="Gene3D" id="1.10.418.10">
    <property type="entry name" value="Calponin-like domain"/>
    <property type="match status" value="1"/>
</dbReference>
<feature type="region of interest" description="Disordered" evidence="2">
    <location>
        <begin position="1627"/>
        <end position="1706"/>
    </location>
</feature>
<evidence type="ECO:0000256" key="1">
    <source>
        <dbReference type="SAM" id="Coils"/>
    </source>
</evidence>
<feature type="coiled-coil region" evidence="1">
    <location>
        <begin position="299"/>
        <end position="333"/>
    </location>
</feature>
<keyword evidence="1" id="KW-0175">Coiled coil</keyword>
<dbReference type="OrthoDB" id="21607at2759"/>
<dbReference type="InterPro" id="IPR036872">
    <property type="entry name" value="CH_dom_sf"/>
</dbReference>
<evidence type="ECO:0000259" key="3">
    <source>
        <dbReference type="PROSITE" id="PS50021"/>
    </source>
</evidence>
<feature type="compositionally biased region" description="Basic and acidic residues" evidence="2">
    <location>
        <begin position="1065"/>
        <end position="1081"/>
    </location>
</feature>
<feature type="region of interest" description="Disordered" evidence="2">
    <location>
        <begin position="1431"/>
        <end position="1452"/>
    </location>
</feature>
<feature type="compositionally biased region" description="Polar residues" evidence="2">
    <location>
        <begin position="14"/>
        <end position="30"/>
    </location>
</feature>
<keyword evidence="5" id="KW-1185">Reference proteome</keyword>
<feature type="region of interest" description="Disordered" evidence="2">
    <location>
        <begin position="1557"/>
        <end position="1587"/>
    </location>
</feature>
<proteinExistence type="predicted"/>
<feature type="region of interest" description="Disordered" evidence="2">
    <location>
        <begin position="248"/>
        <end position="271"/>
    </location>
</feature>